<name>A0A7R9BF86_9CRUS</name>
<sequence length="135" mass="15628">MARSAHSKQFKRLQGIKRKRNAKKELQKLKALTAKASIEEKNGAVTIPNGLLVNHPRYYQRVAEELEEKNLKMDADQSKDSEQTMEIDTCKLKNKRVMKKNGAYPAWVSSERKKKFRKSRLAAKALKKKKMIKSK</sequence>
<evidence type="ECO:0008006" key="5">
    <source>
        <dbReference type="Google" id="ProtNLM"/>
    </source>
</evidence>
<evidence type="ECO:0000313" key="3">
    <source>
        <dbReference type="EMBL" id="CAD7272578.1"/>
    </source>
</evidence>
<proteinExistence type="inferred from homology"/>
<dbReference type="EMBL" id="OA882083">
    <property type="protein sequence ID" value="CAD7272578.1"/>
    <property type="molecule type" value="Genomic_DNA"/>
</dbReference>
<dbReference type="Pfam" id="PF10169">
    <property type="entry name" value="LLPH"/>
    <property type="match status" value="1"/>
</dbReference>
<dbReference type="OrthoDB" id="6257894at2759"/>
<feature type="region of interest" description="Disordered" evidence="2">
    <location>
        <begin position="1"/>
        <end position="22"/>
    </location>
</feature>
<dbReference type="EMBL" id="CAJPEX010000046">
    <property type="protein sequence ID" value="CAG0912730.1"/>
    <property type="molecule type" value="Genomic_DNA"/>
</dbReference>
<organism evidence="3">
    <name type="scientific">Notodromas monacha</name>
    <dbReference type="NCBI Taxonomy" id="399045"/>
    <lineage>
        <taxon>Eukaryota</taxon>
        <taxon>Metazoa</taxon>
        <taxon>Ecdysozoa</taxon>
        <taxon>Arthropoda</taxon>
        <taxon>Crustacea</taxon>
        <taxon>Oligostraca</taxon>
        <taxon>Ostracoda</taxon>
        <taxon>Podocopa</taxon>
        <taxon>Podocopida</taxon>
        <taxon>Cypridocopina</taxon>
        <taxon>Cypridoidea</taxon>
        <taxon>Cyprididae</taxon>
        <taxon>Notodromas</taxon>
    </lineage>
</organism>
<protein>
    <recommendedName>
        <fullName evidence="5">Protein LLP homolog</fullName>
    </recommendedName>
</protein>
<evidence type="ECO:0000256" key="2">
    <source>
        <dbReference type="SAM" id="MobiDB-lite"/>
    </source>
</evidence>
<dbReference type="Proteomes" id="UP000678499">
    <property type="component" value="Unassembled WGS sequence"/>
</dbReference>
<gene>
    <name evidence="3" type="ORF">NMOB1V02_LOCUS507</name>
</gene>
<comment type="similarity">
    <text evidence="1">Belongs to the learning-associated protein family.</text>
</comment>
<dbReference type="AlphaFoldDB" id="A0A7R9BF86"/>
<dbReference type="InterPro" id="IPR018784">
    <property type="entry name" value="LLPH-like"/>
</dbReference>
<accession>A0A7R9BF86</accession>
<reference evidence="3" key="1">
    <citation type="submission" date="2020-11" db="EMBL/GenBank/DDBJ databases">
        <authorList>
            <person name="Tran Van P."/>
        </authorList>
    </citation>
    <scope>NUCLEOTIDE SEQUENCE</scope>
</reference>
<keyword evidence="4" id="KW-1185">Reference proteome</keyword>
<evidence type="ECO:0000313" key="4">
    <source>
        <dbReference type="Proteomes" id="UP000678499"/>
    </source>
</evidence>
<evidence type="ECO:0000256" key="1">
    <source>
        <dbReference type="ARBA" id="ARBA00034118"/>
    </source>
</evidence>